<comment type="caution">
    <text evidence="1">The sequence shown here is derived from an EMBL/GenBank/DDBJ whole genome shotgun (WGS) entry which is preliminary data.</text>
</comment>
<accession>A0AAX2CHH6</accession>
<gene>
    <name evidence="1" type="ORF">BCB44BAC_02341</name>
</gene>
<dbReference type="AlphaFoldDB" id="A0AAX2CHH6"/>
<dbReference type="Proteomes" id="UP000242164">
    <property type="component" value="Unassembled WGS sequence"/>
</dbReference>
<sequence length="29" mass="3469">MKYIHIKHGNKIIKVKGIVTRNDENDLYK</sequence>
<reference evidence="1 2" key="1">
    <citation type="submission" date="2016-08" db="EMBL/GenBank/DDBJ databases">
        <authorList>
            <person name="Loux V."/>
            <person name="Rue O."/>
        </authorList>
    </citation>
    <scope>NUCLEOTIDE SEQUENCE [LARGE SCALE GENOMIC DNA]</scope>
    <source>
        <strain evidence="1 2">AFSSA_08CEB44bac</strain>
    </source>
</reference>
<protein>
    <submittedName>
        <fullName evidence="1">Uncharacterized protein</fullName>
    </submittedName>
</protein>
<evidence type="ECO:0000313" key="1">
    <source>
        <dbReference type="EMBL" id="SCL94257.1"/>
    </source>
</evidence>
<dbReference type="EMBL" id="FMIK01000028">
    <property type="protein sequence ID" value="SCL94257.1"/>
    <property type="molecule type" value="Genomic_DNA"/>
</dbReference>
<organism evidence="1 2">
    <name type="scientific">Bacillus cytotoxicus</name>
    <dbReference type="NCBI Taxonomy" id="580165"/>
    <lineage>
        <taxon>Bacteria</taxon>
        <taxon>Bacillati</taxon>
        <taxon>Bacillota</taxon>
        <taxon>Bacilli</taxon>
        <taxon>Bacillales</taxon>
        <taxon>Bacillaceae</taxon>
        <taxon>Bacillus</taxon>
        <taxon>Bacillus cereus group</taxon>
    </lineage>
</organism>
<evidence type="ECO:0000313" key="2">
    <source>
        <dbReference type="Proteomes" id="UP000242164"/>
    </source>
</evidence>
<name>A0AAX2CHH6_9BACI</name>
<proteinExistence type="predicted"/>